<dbReference type="STRING" id="765257.A0A0C9ZPZ9"/>
<evidence type="ECO:0008006" key="4">
    <source>
        <dbReference type="Google" id="ProtNLM"/>
    </source>
</evidence>
<gene>
    <name evidence="2" type="ORF">PISMIDRAFT_32882</name>
</gene>
<keyword evidence="3" id="KW-1185">Reference proteome</keyword>
<evidence type="ECO:0000313" key="3">
    <source>
        <dbReference type="Proteomes" id="UP000054018"/>
    </source>
</evidence>
<feature type="region of interest" description="Disordered" evidence="1">
    <location>
        <begin position="397"/>
        <end position="417"/>
    </location>
</feature>
<dbReference type="Proteomes" id="UP000054018">
    <property type="component" value="Unassembled WGS sequence"/>
</dbReference>
<accession>A0A0C9ZPZ9</accession>
<feature type="non-terminal residue" evidence="2">
    <location>
        <position position="1"/>
    </location>
</feature>
<feature type="region of interest" description="Disordered" evidence="1">
    <location>
        <begin position="524"/>
        <end position="545"/>
    </location>
</feature>
<sequence length="638" mass="72977">DLHTVPSIAFGKHAASNIRERKRRAIFRVWPRDPNGKAIVPNETMRGGKVAPNGILSWGATLYDFYSIKPMPKNPYAITYLSGSRIAAALREIGEVEYAKDEFEWADKEDDPYEIPVANTGELVECYEIRARLFKAYSAKRNYGISSILMSDRPLSSPFHPSHYPPPWPFIPFANPYPPVLLQERIPAHLLPKTLYVHDPYSLLNVDPCRETKDDKTPWTHMRPRVYLYKLSLESSTLKAIEESEKEAEENERKKKRVLDVYRFLPTEEERARGEPAYEVALPTKPSALTRVEEAHLYLSPAGMLGEGNHSMVYKAEWELPRDLFVEPWMCHTCVHEQLMIQVHMLKWSGRWHEMMEQAGCKVSPDMEKPDGFKYEMPVPPDTDEEFDMERIILLKPPSDSKHAPSSASTSTPTSDSKGLTVFRVYCPNLRWQTPVDPSSRCSHFRHCAKHAVPRTSVFQVAAKLSIQHDAHLAREARNYQAFPDHFFQHWSGYNLIRPIHNPVPLHALVPQFYGYYVPEKGTAEAPTEPADTDEVPAEEANQKRPPPYLSPILLLEHCGQPVDLSCLSEDDREECASLCLRFNNAGWLHESIAERNVLVQPGLPTQWPIERNVSESDAETRKSFRLIDFGRSKKISS</sequence>
<reference evidence="2 3" key="1">
    <citation type="submission" date="2014-04" db="EMBL/GenBank/DDBJ databases">
        <authorList>
            <consortium name="DOE Joint Genome Institute"/>
            <person name="Kuo A."/>
            <person name="Kohler A."/>
            <person name="Costa M.D."/>
            <person name="Nagy L.G."/>
            <person name="Floudas D."/>
            <person name="Copeland A."/>
            <person name="Barry K.W."/>
            <person name="Cichocki N."/>
            <person name="Veneault-Fourrey C."/>
            <person name="LaButti K."/>
            <person name="Lindquist E.A."/>
            <person name="Lipzen A."/>
            <person name="Lundell T."/>
            <person name="Morin E."/>
            <person name="Murat C."/>
            <person name="Sun H."/>
            <person name="Tunlid A."/>
            <person name="Henrissat B."/>
            <person name="Grigoriev I.V."/>
            <person name="Hibbett D.S."/>
            <person name="Martin F."/>
            <person name="Nordberg H.P."/>
            <person name="Cantor M.N."/>
            <person name="Hua S.X."/>
        </authorList>
    </citation>
    <scope>NUCLEOTIDE SEQUENCE [LARGE SCALE GENOMIC DNA]</scope>
    <source>
        <strain evidence="2 3">441</strain>
    </source>
</reference>
<evidence type="ECO:0000256" key="1">
    <source>
        <dbReference type="SAM" id="MobiDB-lite"/>
    </source>
</evidence>
<proteinExistence type="predicted"/>
<reference evidence="3" key="2">
    <citation type="submission" date="2015-01" db="EMBL/GenBank/DDBJ databases">
        <title>Evolutionary Origins and Diversification of the Mycorrhizal Mutualists.</title>
        <authorList>
            <consortium name="DOE Joint Genome Institute"/>
            <consortium name="Mycorrhizal Genomics Consortium"/>
            <person name="Kohler A."/>
            <person name="Kuo A."/>
            <person name="Nagy L.G."/>
            <person name="Floudas D."/>
            <person name="Copeland A."/>
            <person name="Barry K.W."/>
            <person name="Cichocki N."/>
            <person name="Veneault-Fourrey C."/>
            <person name="LaButti K."/>
            <person name="Lindquist E.A."/>
            <person name="Lipzen A."/>
            <person name="Lundell T."/>
            <person name="Morin E."/>
            <person name="Murat C."/>
            <person name="Riley R."/>
            <person name="Ohm R."/>
            <person name="Sun H."/>
            <person name="Tunlid A."/>
            <person name="Henrissat B."/>
            <person name="Grigoriev I.V."/>
            <person name="Hibbett D.S."/>
            <person name="Martin F."/>
        </authorList>
    </citation>
    <scope>NUCLEOTIDE SEQUENCE [LARGE SCALE GENOMIC DNA]</scope>
    <source>
        <strain evidence="3">441</strain>
    </source>
</reference>
<organism evidence="2 3">
    <name type="scientific">Pisolithus microcarpus 441</name>
    <dbReference type="NCBI Taxonomy" id="765257"/>
    <lineage>
        <taxon>Eukaryota</taxon>
        <taxon>Fungi</taxon>
        <taxon>Dikarya</taxon>
        <taxon>Basidiomycota</taxon>
        <taxon>Agaricomycotina</taxon>
        <taxon>Agaricomycetes</taxon>
        <taxon>Agaricomycetidae</taxon>
        <taxon>Boletales</taxon>
        <taxon>Sclerodermatineae</taxon>
        <taxon>Pisolithaceae</taxon>
        <taxon>Pisolithus</taxon>
    </lineage>
</organism>
<feature type="compositionally biased region" description="Low complexity" evidence="1">
    <location>
        <begin position="404"/>
        <end position="417"/>
    </location>
</feature>
<protein>
    <recommendedName>
        <fullName evidence="4">Protein kinase domain-containing protein</fullName>
    </recommendedName>
</protein>
<dbReference type="AlphaFoldDB" id="A0A0C9ZPZ9"/>
<dbReference type="HOGENOM" id="CLU_013665_0_0_1"/>
<dbReference type="OrthoDB" id="5327923at2759"/>
<feature type="non-terminal residue" evidence="2">
    <location>
        <position position="638"/>
    </location>
</feature>
<dbReference type="EMBL" id="KN833693">
    <property type="protein sequence ID" value="KIK28169.1"/>
    <property type="molecule type" value="Genomic_DNA"/>
</dbReference>
<evidence type="ECO:0000313" key="2">
    <source>
        <dbReference type="EMBL" id="KIK28169.1"/>
    </source>
</evidence>
<name>A0A0C9ZPZ9_9AGAM</name>